<dbReference type="STRING" id="1796646.A4V02_05685"/>
<dbReference type="OrthoDB" id="5585143at2"/>
<dbReference type="PANTHER" id="PTHR39200:SF1">
    <property type="entry name" value="AUTO-TRANSPORTER ADHESIN HEAD GIN DOMAIN-CONTAINING PROTEIN-RELATED"/>
    <property type="match status" value="1"/>
</dbReference>
<dbReference type="Proteomes" id="UP000186351">
    <property type="component" value="Chromosome"/>
</dbReference>
<proteinExistence type="predicted"/>
<dbReference type="InterPro" id="IPR021255">
    <property type="entry name" value="DUF2807"/>
</dbReference>
<dbReference type="Pfam" id="PF10988">
    <property type="entry name" value="DUF2807"/>
    <property type="match status" value="1"/>
</dbReference>
<name>A0A1B1S8Y6_9BACT</name>
<dbReference type="Gene3D" id="2.160.20.120">
    <property type="match status" value="1"/>
</dbReference>
<dbReference type="RefSeq" id="WP_068960611.1">
    <property type="nucleotide sequence ID" value="NZ_CAJTAP010000015.1"/>
</dbReference>
<accession>A0A1B1S8Y6</accession>
<dbReference type="PANTHER" id="PTHR39200">
    <property type="entry name" value="HYPOTHETICAL EXPORTED PROTEIN"/>
    <property type="match status" value="1"/>
</dbReference>
<dbReference type="EMBL" id="CP015402">
    <property type="protein sequence ID" value="ANU63264.1"/>
    <property type="molecule type" value="Genomic_DNA"/>
</dbReference>
<keyword evidence="3" id="KW-1185">Reference proteome</keyword>
<accession>A0A1Z2XJP4</accession>
<dbReference type="AlphaFoldDB" id="A0A1B1S8Y6"/>
<evidence type="ECO:0000313" key="3">
    <source>
        <dbReference type="Proteomes" id="UP000186351"/>
    </source>
</evidence>
<dbReference type="PROSITE" id="PS51257">
    <property type="entry name" value="PROKAR_LIPOPROTEIN"/>
    <property type="match status" value="1"/>
</dbReference>
<gene>
    <name evidence="2" type="ORF">A4V02_05685</name>
</gene>
<evidence type="ECO:0000313" key="2">
    <source>
        <dbReference type="EMBL" id="ANU63264.1"/>
    </source>
</evidence>
<protein>
    <submittedName>
        <fullName evidence="2">DUF2807 domain-containing protein</fullName>
    </submittedName>
</protein>
<dbReference type="KEGG" id="pary:A4V02_05685"/>
<organism evidence="2 3">
    <name type="scientific">Muribaculum intestinale</name>
    <dbReference type="NCBI Taxonomy" id="1796646"/>
    <lineage>
        <taxon>Bacteria</taxon>
        <taxon>Pseudomonadati</taxon>
        <taxon>Bacteroidota</taxon>
        <taxon>Bacteroidia</taxon>
        <taxon>Bacteroidales</taxon>
        <taxon>Muribaculaceae</taxon>
        <taxon>Muribaculum</taxon>
    </lineage>
</organism>
<reference evidence="3" key="1">
    <citation type="submission" date="2016-04" db="EMBL/GenBank/DDBJ databases">
        <title>Complete Genome Sequences of Twelve Strains of a Stable Defined Moderately Diverse Mouse Microbiota 2 (sDMDMm2).</title>
        <authorList>
            <person name="Uchimura Y."/>
            <person name="Wyss M."/>
            <person name="Brugiroux S."/>
            <person name="Limenitakis J.P."/>
            <person name="Stecher B."/>
            <person name="McCoy K.D."/>
            <person name="Macpherson A.J."/>
        </authorList>
    </citation>
    <scope>NUCLEOTIDE SEQUENCE [LARGE SCALE GENOMIC DNA]</scope>
    <source>
        <strain evidence="3">YL27</strain>
    </source>
</reference>
<sequence>MARYSNIFAGGMASCNLNGRNISIINGEVYVDGIHYVPESEAGTGEDYKPFTPGKMTDHKFDVSSDFDSIISKGFVDVVFTQSDKEDDFEVRGRLPENLIKKMNIEVSGGTLYISMKSGSYENIVVHGEAPTIYVSNKTLKDVSSSGSGDFTVNGNLNASDGFSVRSSGSSDFKCGVIKADSKDVTVSTSGSGDIELAGVEAYVFMVHISGSADVDCGTAKTKICSIDIKGSGDVKINGSTESVNFSIAGSGDIDAGDFKADTGKASVAGSGDIRCNVERLSDRVRGSGDIHNKYH</sequence>
<evidence type="ECO:0000259" key="1">
    <source>
        <dbReference type="Pfam" id="PF10988"/>
    </source>
</evidence>
<dbReference type="GeneID" id="82150948"/>
<feature type="domain" description="Putative auto-transporter adhesin head GIN" evidence="1">
    <location>
        <begin position="66"/>
        <end position="238"/>
    </location>
</feature>